<protein>
    <submittedName>
        <fullName evidence="1">Uncharacterized protein</fullName>
    </submittedName>
</protein>
<evidence type="ECO:0000313" key="1">
    <source>
        <dbReference type="EMBL" id="TNN73299.1"/>
    </source>
</evidence>
<accession>A0A4Z2I5G8</accession>
<keyword evidence="2" id="KW-1185">Reference proteome</keyword>
<dbReference type="Proteomes" id="UP000314294">
    <property type="component" value="Unassembled WGS sequence"/>
</dbReference>
<gene>
    <name evidence="1" type="ORF">EYF80_016462</name>
</gene>
<evidence type="ECO:0000313" key="2">
    <source>
        <dbReference type="Proteomes" id="UP000314294"/>
    </source>
</evidence>
<name>A0A4Z2I5G8_9TELE</name>
<dbReference type="AlphaFoldDB" id="A0A4Z2I5G8"/>
<organism evidence="1 2">
    <name type="scientific">Liparis tanakae</name>
    <name type="common">Tanaka's snailfish</name>
    <dbReference type="NCBI Taxonomy" id="230148"/>
    <lineage>
        <taxon>Eukaryota</taxon>
        <taxon>Metazoa</taxon>
        <taxon>Chordata</taxon>
        <taxon>Craniata</taxon>
        <taxon>Vertebrata</taxon>
        <taxon>Euteleostomi</taxon>
        <taxon>Actinopterygii</taxon>
        <taxon>Neopterygii</taxon>
        <taxon>Teleostei</taxon>
        <taxon>Neoteleostei</taxon>
        <taxon>Acanthomorphata</taxon>
        <taxon>Eupercaria</taxon>
        <taxon>Perciformes</taxon>
        <taxon>Cottioidei</taxon>
        <taxon>Cottales</taxon>
        <taxon>Liparidae</taxon>
        <taxon>Liparis</taxon>
    </lineage>
</organism>
<comment type="caution">
    <text evidence="1">The sequence shown here is derived from an EMBL/GenBank/DDBJ whole genome shotgun (WGS) entry which is preliminary data.</text>
</comment>
<dbReference type="EMBL" id="SRLO01000126">
    <property type="protein sequence ID" value="TNN73299.1"/>
    <property type="molecule type" value="Genomic_DNA"/>
</dbReference>
<sequence>MRTADFSGAVWLLSTDIRSKSRLEVANANKEWVIVFSIQAVPEVHASAYQAASPCRGTGQLPAVPSSHTTDLHPGRVSPDIRVTEDEGDNWLGWVQLCSSRNGEEDS</sequence>
<proteinExistence type="predicted"/>
<reference evidence="1 2" key="1">
    <citation type="submission" date="2019-03" db="EMBL/GenBank/DDBJ databases">
        <title>First draft genome of Liparis tanakae, snailfish: a comprehensive survey of snailfish specific genes.</title>
        <authorList>
            <person name="Kim W."/>
            <person name="Song I."/>
            <person name="Jeong J.-H."/>
            <person name="Kim D."/>
            <person name="Kim S."/>
            <person name="Ryu S."/>
            <person name="Song J.Y."/>
            <person name="Lee S.K."/>
        </authorList>
    </citation>
    <scope>NUCLEOTIDE SEQUENCE [LARGE SCALE GENOMIC DNA]</scope>
    <source>
        <tissue evidence="1">Muscle</tissue>
    </source>
</reference>